<feature type="compositionally biased region" description="Polar residues" evidence="7">
    <location>
        <begin position="150"/>
        <end position="159"/>
    </location>
</feature>
<evidence type="ECO:0000256" key="1">
    <source>
        <dbReference type="ARBA" id="ARBA00004123"/>
    </source>
</evidence>
<dbReference type="GO" id="GO:0008270">
    <property type="term" value="F:zinc ion binding"/>
    <property type="evidence" value="ECO:0007669"/>
    <property type="project" value="InterPro"/>
</dbReference>
<dbReference type="InterPro" id="IPR036864">
    <property type="entry name" value="Zn2-C6_fun-type_DNA-bd_sf"/>
</dbReference>
<dbReference type="Gene3D" id="4.10.240.10">
    <property type="entry name" value="Zn(2)-C6 fungal-type DNA-binding domain"/>
    <property type="match status" value="1"/>
</dbReference>
<evidence type="ECO:0000256" key="3">
    <source>
        <dbReference type="ARBA" id="ARBA00022432"/>
    </source>
</evidence>
<dbReference type="InterPro" id="IPR001138">
    <property type="entry name" value="Zn2Cys6_DnaBD"/>
</dbReference>
<dbReference type="InterPro" id="IPR056751">
    <property type="entry name" value="PAS_13"/>
</dbReference>
<feature type="compositionally biased region" description="Low complexity" evidence="7">
    <location>
        <begin position="199"/>
        <end position="210"/>
    </location>
</feature>
<dbReference type="GO" id="GO:0000977">
    <property type="term" value="F:RNA polymerase II transcription regulatory region sequence-specific DNA binding"/>
    <property type="evidence" value="ECO:0007669"/>
    <property type="project" value="TreeGrafter"/>
</dbReference>
<feature type="compositionally biased region" description="Polar residues" evidence="7">
    <location>
        <begin position="350"/>
        <end position="383"/>
    </location>
</feature>
<dbReference type="GO" id="GO:0006094">
    <property type="term" value="P:gluconeogenesis"/>
    <property type="evidence" value="ECO:0007669"/>
    <property type="project" value="UniProtKB-KW"/>
</dbReference>
<keyword evidence="6" id="KW-0539">Nucleus</keyword>
<dbReference type="SUPFAM" id="SSF57701">
    <property type="entry name" value="Zn2/Cys6 DNA-binding domain"/>
    <property type="match status" value="1"/>
</dbReference>
<gene>
    <name evidence="9" type="ORF">FH972_022976</name>
</gene>
<dbReference type="GO" id="GO:0005634">
    <property type="term" value="C:nucleus"/>
    <property type="evidence" value="ECO:0007669"/>
    <property type="project" value="UniProtKB-SubCell"/>
</dbReference>
<dbReference type="AlphaFoldDB" id="A0A5N6KUB9"/>
<evidence type="ECO:0000313" key="10">
    <source>
        <dbReference type="Proteomes" id="UP000327013"/>
    </source>
</evidence>
<name>A0A5N6KUB9_9ROSI</name>
<sequence>MPQHPDHASPSSASSGDENEDDMVKIEDRLDGKNPQKTFDPKSKDPSRPKRKKARRACHACQRAHLTCGDERPCQRCVKRGLADSCQDGARKKAKYLHDTPVEALIPGNAAPYPHQHSQNGSKRDSIELQTQGLSEGSSAFASQGVPRFGSSNSFTQASPHHMMPSMQDQSPYPSYANNQSPVPVQYSPHQPSPMQTLSHQHNSSNQSNQPFPSQAINFDPNDSSMFNFDLASMNFGNHYGAMEFGMLGHMVSGANDPSFAPSQRPHSASTGGFDDLNPGFVDNHSEMMFNGDAQWPAGHKVPVHNQYQHLNEGQRRNSQGPHAFAIGAGPGSLSGSSPQSNTDPVGYDQNGNAVFPQSSQQQQTIFNPNSNLSQRAPNQASSARIPKQPVQQPDIDKPQESISKRLAHFQTYLPVATRTRTSSSIYSKVTKPYPYTSAFHAFTAFLIRRFPTAKRVAIAKALTIIRPSFISCARDLVDDDLVFMEKCFLRAVFDYEDFQHDVCTPTIICRRTGEVAHVTKEFCIMSGWNREVLLGKKLNRNANFAELPESGMMSIASSRGGYTTPNKANDKTLPQWQDFDEGAGRQQPVFLAELLDPDSVVNFYEDYSELAFADSKGSIRRRCQVMKYMTKEDIATRNVKNGTDTSGGTKEKKGHRKDNSEVSRNGIFNEEGMRNLGARDGRVDCMYCWQVKRDVFNIPMMIVLNTPLLQNPHPPEQWPNLSKGNLTLTFSHWLKKQAHANVTTRQRLRSASTKLSLHIGLEAVAVAAAAAHIAM</sequence>
<dbReference type="EMBL" id="VIBQ01000013">
    <property type="protein sequence ID" value="KAB8345923.1"/>
    <property type="molecule type" value="Genomic_DNA"/>
</dbReference>
<dbReference type="SMART" id="SM00066">
    <property type="entry name" value="GAL4"/>
    <property type="match status" value="1"/>
</dbReference>
<evidence type="ECO:0000256" key="6">
    <source>
        <dbReference type="ARBA" id="ARBA00023242"/>
    </source>
</evidence>
<dbReference type="GO" id="GO:0000981">
    <property type="term" value="F:DNA-binding transcription factor activity, RNA polymerase II-specific"/>
    <property type="evidence" value="ECO:0007669"/>
    <property type="project" value="InterPro"/>
</dbReference>
<feature type="region of interest" description="Disordered" evidence="7">
    <location>
        <begin position="1"/>
        <end position="56"/>
    </location>
</feature>
<dbReference type="OrthoDB" id="1749500at2759"/>
<dbReference type="Pfam" id="PF24990">
    <property type="entry name" value="PAS_13"/>
    <property type="match status" value="1"/>
</dbReference>
<dbReference type="PANTHER" id="PTHR47659:SF1">
    <property type="entry name" value="TRANSCRIPTION ACTIVATOR OF GLUCONEOGENESIS ERT1"/>
    <property type="match status" value="1"/>
</dbReference>
<feature type="compositionally biased region" description="Polar residues" evidence="7">
    <location>
        <begin position="128"/>
        <end position="142"/>
    </location>
</feature>
<reference evidence="9 10" key="1">
    <citation type="submission" date="2019-06" db="EMBL/GenBank/DDBJ databases">
        <title>A chromosomal-level reference genome of Carpinus fangiana (Coryloideae, Betulaceae).</title>
        <authorList>
            <person name="Yang X."/>
            <person name="Wang Z."/>
            <person name="Zhang L."/>
            <person name="Hao G."/>
            <person name="Liu J."/>
            <person name="Yang Y."/>
        </authorList>
    </citation>
    <scope>NUCLEOTIDE SEQUENCE [LARGE SCALE GENOMIC DNA]</scope>
    <source>
        <strain evidence="9">Cfa_2016G</strain>
        <tissue evidence="9">Leaf</tissue>
    </source>
</reference>
<feature type="compositionally biased region" description="Low complexity" evidence="7">
    <location>
        <begin position="332"/>
        <end position="341"/>
    </location>
</feature>
<evidence type="ECO:0000256" key="2">
    <source>
        <dbReference type="ARBA" id="ARBA00010855"/>
    </source>
</evidence>
<accession>A0A5N6KUB9</accession>
<organism evidence="9 10">
    <name type="scientific">Carpinus fangiana</name>
    <dbReference type="NCBI Taxonomy" id="176857"/>
    <lineage>
        <taxon>Eukaryota</taxon>
        <taxon>Viridiplantae</taxon>
        <taxon>Streptophyta</taxon>
        <taxon>Embryophyta</taxon>
        <taxon>Tracheophyta</taxon>
        <taxon>Spermatophyta</taxon>
        <taxon>Magnoliopsida</taxon>
        <taxon>eudicotyledons</taxon>
        <taxon>Gunneridae</taxon>
        <taxon>Pentapetalae</taxon>
        <taxon>rosids</taxon>
        <taxon>fabids</taxon>
        <taxon>Fagales</taxon>
        <taxon>Betulaceae</taxon>
        <taxon>Carpinus</taxon>
    </lineage>
</organism>
<dbReference type="CDD" id="cd00067">
    <property type="entry name" value="GAL4"/>
    <property type="match status" value="1"/>
</dbReference>
<feature type="compositionally biased region" description="Polar residues" evidence="7">
    <location>
        <begin position="639"/>
        <end position="649"/>
    </location>
</feature>
<keyword evidence="5" id="KW-0862">Zinc</keyword>
<dbReference type="PANTHER" id="PTHR47659">
    <property type="entry name" value="ZN(II)2CYS6 TRANSCRIPTION FACTOR (EUROFUNG)-RELATED"/>
    <property type="match status" value="1"/>
</dbReference>
<dbReference type="PROSITE" id="PS50048">
    <property type="entry name" value="ZN2_CY6_FUNGAL_2"/>
    <property type="match status" value="1"/>
</dbReference>
<evidence type="ECO:0000313" key="9">
    <source>
        <dbReference type="EMBL" id="KAB8345923.1"/>
    </source>
</evidence>
<feature type="compositionally biased region" description="Polar residues" evidence="7">
    <location>
        <begin position="167"/>
        <end position="198"/>
    </location>
</feature>
<proteinExistence type="inferred from homology"/>
<evidence type="ECO:0000256" key="7">
    <source>
        <dbReference type="SAM" id="MobiDB-lite"/>
    </source>
</evidence>
<dbReference type="InterPro" id="IPR050335">
    <property type="entry name" value="ERT1_acuK_gluconeogen_tf"/>
</dbReference>
<feature type="region of interest" description="Disordered" evidence="7">
    <location>
        <begin position="106"/>
        <end position="219"/>
    </location>
</feature>
<evidence type="ECO:0000256" key="4">
    <source>
        <dbReference type="ARBA" id="ARBA00022723"/>
    </source>
</evidence>
<evidence type="ECO:0000256" key="5">
    <source>
        <dbReference type="ARBA" id="ARBA00022833"/>
    </source>
</evidence>
<dbReference type="Proteomes" id="UP000327013">
    <property type="component" value="Unassembled WGS sequence"/>
</dbReference>
<protein>
    <recommendedName>
        <fullName evidence="8">Zn(2)-C6 fungal-type domain-containing protein</fullName>
    </recommendedName>
</protein>
<feature type="region of interest" description="Disordered" evidence="7">
    <location>
        <begin position="639"/>
        <end position="664"/>
    </location>
</feature>
<feature type="compositionally biased region" description="Basic and acidic residues" evidence="7">
    <location>
        <begin position="22"/>
        <end position="48"/>
    </location>
</feature>
<comment type="caution">
    <text evidence="9">The sequence shown here is derived from an EMBL/GenBank/DDBJ whole genome shotgun (WGS) entry which is preliminary data.</text>
</comment>
<feature type="region of interest" description="Disordered" evidence="7">
    <location>
        <begin position="314"/>
        <end position="399"/>
    </location>
</feature>
<feature type="domain" description="Zn(2)-C6 fungal-type" evidence="8">
    <location>
        <begin position="57"/>
        <end position="86"/>
    </location>
</feature>
<keyword evidence="10" id="KW-1185">Reference proteome</keyword>
<evidence type="ECO:0000259" key="8">
    <source>
        <dbReference type="PROSITE" id="PS50048"/>
    </source>
</evidence>
<keyword evidence="4" id="KW-0479">Metal-binding</keyword>
<comment type="similarity">
    <text evidence="2">Belongs to the ERT1/acuK family.</text>
</comment>
<comment type="subcellular location">
    <subcellularLocation>
        <location evidence="1">Nucleus</location>
    </subcellularLocation>
</comment>
<keyword evidence="3" id="KW-0312">Gluconeogenesis</keyword>
<dbReference type="GO" id="GO:0009267">
    <property type="term" value="P:cellular response to starvation"/>
    <property type="evidence" value="ECO:0007669"/>
    <property type="project" value="TreeGrafter"/>
</dbReference>